<feature type="compositionally biased region" description="Low complexity" evidence="1">
    <location>
        <begin position="537"/>
        <end position="548"/>
    </location>
</feature>
<dbReference type="EMBL" id="KQ965769">
    <property type="protein sequence ID" value="KXS14388.1"/>
    <property type="molecule type" value="Genomic_DNA"/>
</dbReference>
<dbReference type="Proteomes" id="UP000070544">
    <property type="component" value="Unassembled WGS sequence"/>
</dbReference>
<evidence type="ECO:0000256" key="1">
    <source>
        <dbReference type="SAM" id="MobiDB-lite"/>
    </source>
</evidence>
<feature type="region of interest" description="Disordered" evidence="1">
    <location>
        <begin position="217"/>
        <end position="357"/>
    </location>
</feature>
<proteinExistence type="predicted"/>
<dbReference type="OrthoDB" id="10633125at2759"/>
<organism evidence="2 3">
    <name type="scientific">Gonapodya prolifera (strain JEL478)</name>
    <name type="common">Monoblepharis prolifera</name>
    <dbReference type="NCBI Taxonomy" id="1344416"/>
    <lineage>
        <taxon>Eukaryota</taxon>
        <taxon>Fungi</taxon>
        <taxon>Fungi incertae sedis</taxon>
        <taxon>Chytridiomycota</taxon>
        <taxon>Chytridiomycota incertae sedis</taxon>
        <taxon>Monoblepharidomycetes</taxon>
        <taxon>Monoblepharidales</taxon>
        <taxon>Gonapodyaceae</taxon>
        <taxon>Gonapodya</taxon>
    </lineage>
</organism>
<gene>
    <name evidence="2" type="ORF">M427DRAFT_57566</name>
</gene>
<evidence type="ECO:0000313" key="3">
    <source>
        <dbReference type="Proteomes" id="UP000070544"/>
    </source>
</evidence>
<name>A0A139ACC0_GONPJ</name>
<feature type="region of interest" description="Disordered" evidence="1">
    <location>
        <begin position="170"/>
        <end position="194"/>
    </location>
</feature>
<sequence length="780" mass="84181">MPTGNIIHIIFQKAKTLRSIGEIDRVLVDLDGFQKLVVLTRNDRVNAQFQSIHHARSAIELLRMADPSLLVQTSSNESVRPATGNPGSPSRILTFRANTGVLATDDVESIVRRRLRQVLGDSRDLHGVRRIEYGGEERFFIDFVSTAGAVRTLEALRRTTSLVVEYSKETSDEALDAQPPYSGPGGLVGGPPQKLGLGTAVTEPLINVLNSSNAHQFAHPGSASGPWMSPTTTMSTGSGGGNSPTDPLPQPQTSSGGSGNQGNGSGAGGTGKDSPRGSHGSRASDGAGGSPRDAEHPRARDRTKRDRRGERDRQWRDSNRSRSRSPRGGARGERRSRSNSREASRRRPRMPPTQAQATLGSVQVLDAGVFVPPPAPSGYGVQQTHQIPKPEPVVDTYGQQHPLNSFPNASMHGAPPTMRPPMVFAGQQVNGPQYGLLPSSVHAPAARPSAPNSEWPLSDIPESIFLGLPGGLQVPAPVVTIQQQQYPYQRNDQTVPPQRAVVTAADVQSQFAQINLGQSGGSNDHSSRPALVPAPFSPTTNTRSTPSTLRETSPHWLPPSVLSTPVLSAHQPPGGTTAVRDHILAAPTPEDPSVAPLLSLLPKSTFSHKVFFERMGVESWTLVGYVSWYYEQVGWACLDRMAVEEHWKASLTDLAERDLDSQKARTVQTLMHSYELDRKSHALERFWSHLELQQQQDKSNRMLLIAKAEKEAELERSLLEAIRQVNRQDSIIRERTTQWVAQLALSGALPVHPSLGRLGAGSGVGELGIGGAAALEAGTK</sequence>
<accession>A0A139ACC0</accession>
<feature type="compositionally biased region" description="Basic and acidic residues" evidence="1">
    <location>
        <begin position="292"/>
        <end position="320"/>
    </location>
</feature>
<reference evidence="2 3" key="1">
    <citation type="journal article" date="2015" name="Genome Biol. Evol.">
        <title>Phylogenomic analyses indicate that early fungi evolved digesting cell walls of algal ancestors of land plants.</title>
        <authorList>
            <person name="Chang Y."/>
            <person name="Wang S."/>
            <person name="Sekimoto S."/>
            <person name="Aerts A.L."/>
            <person name="Choi C."/>
            <person name="Clum A."/>
            <person name="LaButti K.M."/>
            <person name="Lindquist E.A."/>
            <person name="Yee Ngan C."/>
            <person name="Ohm R.A."/>
            <person name="Salamov A.A."/>
            <person name="Grigoriev I.V."/>
            <person name="Spatafora J.W."/>
            <person name="Berbee M.L."/>
        </authorList>
    </citation>
    <scope>NUCLEOTIDE SEQUENCE [LARGE SCALE GENOMIC DNA]</scope>
    <source>
        <strain evidence="2 3">JEL478</strain>
    </source>
</reference>
<feature type="compositionally biased region" description="Low complexity" evidence="1">
    <location>
        <begin position="224"/>
        <end position="236"/>
    </location>
</feature>
<protein>
    <submittedName>
        <fullName evidence="2">Uncharacterized protein</fullName>
    </submittedName>
</protein>
<feature type="compositionally biased region" description="Gly residues" evidence="1">
    <location>
        <begin position="256"/>
        <end position="271"/>
    </location>
</feature>
<feature type="region of interest" description="Disordered" evidence="1">
    <location>
        <begin position="516"/>
        <end position="555"/>
    </location>
</feature>
<feature type="compositionally biased region" description="Basic and acidic residues" evidence="1">
    <location>
        <begin position="330"/>
        <end position="345"/>
    </location>
</feature>
<evidence type="ECO:0000313" key="2">
    <source>
        <dbReference type="EMBL" id="KXS14388.1"/>
    </source>
</evidence>
<dbReference type="AlphaFoldDB" id="A0A139ACC0"/>
<keyword evidence="3" id="KW-1185">Reference proteome</keyword>